<evidence type="ECO:0000256" key="1">
    <source>
        <dbReference type="SAM" id="Phobius"/>
    </source>
</evidence>
<feature type="transmembrane region" description="Helical" evidence="1">
    <location>
        <begin position="15"/>
        <end position="35"/>
    </location>
</feature>
<organism evidence="2">
    <name type="scientific">hydrothermal vent metagenome</name>
    <dbReference type="NCBI Taxonomy" id="652676"/>
    <lineage>
        <taxon>unclassified sequences</taxon>
        <taxon>metagenomes</taxon>
        <taxon>ecological metagenomes</taxon>
    </lineage>
</organism>
<sequence>MFVLHANRGFSRGGFIGVDVFLFILFGYLITLDILRRIEQNGSLDLSNFYARGAHRLLPGLFLVVVAIGNVRRFGGRF</sequence>
<keyword evidence="1" id="KW-1133">Transmembrane helix</keyword>
<proteinExistence type="predicted"/>
<accession>A0A3B0RX98</accession>
<keyword evidence="1" id="KW-0812">Transmembrane</keyword>
<protein>
    <submittedName>
        <fullName evidence="2">Uncharacterized protein</fullName>
    </submittedName>
</protein>
<keyword evidence="1" id="KW-0472">Membrane</keyword>
<dbReference type="EMBL" id="UOEK01000034">
    <property type="protein sequence ID" value="VAV92918.1"/>
    <property type="molecule type" value="Genomic_DNA"/>
</dbReference>
<reference evidence="2" key="1">
    <citation type="submission" date="2018-06" db="EMBL/GenBank/DDBJ databases">
        <authorList>
            <person name="Zhirakovskaya E."/>
        </authorList>
    </citation>
    <scope>NUCLEOTIDE SEQUENCE</scope>
</reference>
<gene>
    <name evidence="2" type="ORF">MNBD_ACTINO02-2309</name>
</gene>
<evidence type="ECO:0000313" key="2">
    <source>
        <dbReference type="EMBL" id="VAV92918.1"/>
    </source>
</evidence>
<feature type="transmembrane region" description="Helical" evidence="1">
    <location>
        <begin position="56"/>
        <end position="75"/>
    </location>
</feature>
<name>A0A3B0RX98_9ZZZZ</name>
<dbReference type="AlphaFoldDB" id="A0A3B0RX98"/>